<keyword evidence="2" id="KW-1003">Cell membrane</keyword>
<gene>
    <name evidence="9" type="ORF">MBHS_04351</name>
</gene>
<dbReference type="InterPro" id="IPR026392">
    <property type="entry name" value="Exo/Archaeosortase_dom"/>
</dbReference>
<feature type="transmembrane region" description="Helical" evidence="8">
    <location>
        <begin position="67"/>
        <end position="84"/>
    </location>
</feature>
<protein>
    <submittedName>
        <fullName evidence="9">Transmembrane exosortase (Exosortase_EpsH)</fullName>
    </submittedName>
</protein>
<evidence type="ECO:0000313" key="10">
    <source>
        <dbReference type="Proteomes" id="UP000236724"/>
    </source>
</evidence>
<dbReference type="GO" id="GO:0006508">
    <property type="term" value="P:proteolysis"/>
    <property type="evidence" value="ECO:0007669"/>
    <property type="project" value="UniProtKB-KW"/>
</dbReference>
<comment type="subcellular location">
    <subcellularLocation>
        <location evidence="1">Cell membrane</location>
        <topology evidence="1">Multi-pass membrane protein</topology>
    </subcellularLocation>
</comment>
<keyword evidence="3" id="KW-0645">Protease</keyword>
<reference evidence="9 10" key="1">
    <citation type="submission" date="2016-10" db="EMBL/GenBank/DDBJ databases">
        <authorList>
            <person name="de Groot N.N."/>
        </authorList>
    </citation>
    <scope>NUCLEOTIDE SEQUENCE [LARGE SCALE GENOMIC DNA]</scope>
    <source>
        <strain evidence="9">MBHS1</strain>
    </source>
</reference>
<proteinExistence type="predicted"/>
<keyword evidence="4 8" id="KW-0812">Transmembrane</keyword>
<feature type="transmembrane region" description="Helical" evidence="8">
    <location>
        <begin position="182"/>
        <end position="199"/>
    </location>
</feature>
<evidence type="ECO:0000256" key="1">
    <source>
        <dbReference type="ARBA" id="ARBA00004651"/>
    </source>
</evidence>
<evidence type="ECO:0000313" key="9">
    <source>
        <dbReference type="EMBL" id="SEH08459.1"/>
    </source>
</evidence>
<dbReference type="EMBL" id="FMSV02000549">
    <property type="protein sequence ID" value="SEH08459.1"/>
    <property type="molecule type" value="Genomic_DNA"/>
</dbReference>
<feature type="transmembrane region" description="Helical" evidence="8">
    <location>
        <begin position="12"/>
        <end position="31"/>
    </location>
</feature>
<dbReference type="GO" id="GO:0008233">
    <property type="term" value="F:peptidase activity"/>
    <property type="evidence" value="ECO:0007669"/>
    <property type="project" value="UniProtKB-KW"/>
</dbReference>
<organism evidence="9 10">
    <name type="scientific">Candidatus Venteria ishoeyi</name>
    <dbReference type="NCBI Taxonomy" id="1899563"/>
    <lineage>
        <taxon>Bacteria</taxon>
        <taxon>Pseudomonadati</taxon>
        <taxon>Pseudomonadota</taxon>
        <taxon>Gammaproteobacteria</taxon>
        <taxon>Thiotrichales</taxon>
        <taxon>Thiotrichaceae</taxon>
        <taxon>Venteria</taxon>
    </lineage>
</organism>
<dbReference type="NCBIfam" id="TIGR04178">
    <property type="entry name" value="exo_archaeo"/>
    <property type="match status" value="1"/>
</dbReference>
<evidence type="ECO:0000256" key="8">
    <source>
        <dbReference type="SAM" id="Phobius"/>
    </source>
</evidence>
<evidence type="ECO:0000256" key="4">
    <source>
        <dbReference type="ARBA" id="ARBA00022692"/>
    </source>
</evidence>
<keyword evidence="6 8" id="KW-1133">Transmembrane helix</keyword>
<sequence length="275" mass="30965">MVAYVMAQTTLIRLILLQLGAFWSVWLWYIGRAGNDPEALWGLLALTTALFFSTGQTRKYKQTQWGLFWPILWMLLYLLVSLYFPGFPLLHAGFAMLSVVSTLSLWRFGKPWHLGLFGLVFLALPVIPSLQFYFGYPLRWVVASGASGLLTLSGLPVWQDGVYLHLAHYAVAIDAPCSGIKMLWASSYLACALICFYRLNTRQSLLLLGLSLVLLLLGNMLRASSLFYLETGLMPAFFPWLHEGVGVIVFILMALLLFWYGEKHTGSRLAEDLTP</sequence>
<dbReference type="Proteomes" id="UP000236724">
    <property type="component" value="Unassembled WGS sequence"/>
</dbReference>
<dbReference type="GO" id="GO:0005886">
    <property type="term" value="C:plasma membrane"/>
    <property type="evidence" value="ECO:0007669"/>
    <property type="project" value="UniProtKB-SubCell"/>
</dbReference>
<evidence type="ECO:0000256" key="7">
    <source>
        <dbReference type="ARBA" id="ARBA00023136"/>
    </source>
</evidence>
<evidence type="ECO:0000256" key="6">
    <source>
        <dbReference type="ARBA" id="ARBA00022989"/>
    </source>
</evidence>
<dbReference type="AlphaFoldDB" id="A0A1H6FGI3"/>
<dbReference type="Pfam" id="PF09721">
    <property type="entry name" value="Exosortase_EpsH"/>
    <property type="match status" value="1"/>
</dbReference>
<keyword evidence="5" id="KW-0378">Hydrolase</keyword>
<name>A0A1H6FGI3_9GAMM</name>
<dbReference type="OrthoDB" id="7597370at2"/>
<feature type="transmembrane region" description="Helical" evidence="8">
    <location>
        <begin position="115"/>
        <end position="134"/>
    </location>
</feature>
<keyword evidence="7 8" id="KW-0472">Membrane</keyword>
<keyword evidence="10" id="KW-1185">Reference proteome</keyword>
<evidence type="ECO:0000256" key="5">
    <source>
        <dbReference type="ARBA" id="ARBA00022801"/>
    </source>
</evidence>
<dbReference type="InterPro" id="IPR019127">
    <property type="entry name" value="Exosortase"/>
</dbReference>
<feature type="transmembrane region" description="Helical" evidence="8">
    <location>
        <begin position="206"/>
        <end position="228"/>
    </location>
</feature>
<evidence type="ECO:0000256" key="2">
    <source>
        <dbReference type="ARBA" id="ARBA00022475"/>
    </source>
</evidence>
<evidence type="ECO:0000256" key="3">
    <source>
        <dbReference type="ARBA" id="ARBA00022670"/>
    </source>
</evidence>
<feature type="transmembrane region" description="Helical" evidence="8">
    <location>
        <begin position="240"/>
        <end position="260"/>
    </location>
</feature>
<feature type="transmembrane region" description="Helical" evidence="8">
    <location>
        <begin position="37"/>
        <end position="55"/>
    </location>
</feature>
<accession>A0A1H6FGI3</accession>